<dbReference type="SUPFAM" id="SSF52540">
    <property type="entry name" value="P-loop containing nucleoside triphosphate hydrolases"/>
    <property type="match status" value="1"/>
</dbReference>
<proteinExistence type="predicted"/>
<accession>A0ABD3PBY2</accession>
<organism evidence="3 4">
    <name type="scientific">Cyclotella atomus</name>
    <dbReference type="NCBI Taxonomy" id="382360"/>
    <lineage>
        <taxon>Eukaryota</taxon>
        <taxon>Sar</taxon>
        <taxon>Stramenopiles</taxon>
        <taxon>Ochrophyta</taxon>
        <taxon>Bacillariophyta</taxon>
        <taxon>Coscinodiscophyceae</taxon>
        <taxon>Thalassiosirophycidae</taxon>
        <taxon>Stephanodiscales</taxon>
        <taxon>Stephanodiscaceae</taxon>
        <taxon>Cyclotella</taxon>
    </lineage>
</organism>
<dbReference type="InterPro" id="IPR027417">
    <property type="entry name" value="P-loop_NTPase"/>
</dbReference>
<protein>
    <recommendedName>
        <fullName evidence="2">Orc1-like AAA ATPase domain-containing protein</fullName>
    </recommendedName>
</protein>
<evidence type="ECO:0000313" key="3">
    <source>
        <dbReference type="EMBL" id="KAL3785117.1"/>
    </source>
</evidence>
<dbReference type="Proteomes" id="UP001530400">
    <property type="component" value="Unassembled WGS sequence"/>
</dbReference>
<dbReference type="EMBL" id="JALLPJ020000702">
    <property type="protein sequence ID" value="KAL3785117.1"/>
    <property type="molecule type" value="Genomic_DNA"/>
</dbReference>
<evidence type="ECO:0000259" key="2">
    <source>
        <dbReference type="Pfam" id="PF13191"/>
    </source>
</evidence>
<sequence length="1368" mass="151747">MFRRKPTISQSGAGDLAPHDSHEMRDQRWTSFIDRMDASFEKSLDADAKSMNIVQYRNNRASAAPSTYTSVVDEYFSVLSAPRGFGSMTQTSMIGRIISRKTLKEWIQMEKLKCLGKVDGSVSAGSKKYFEKAVGLINSLVLKVIITEMRNGKAELGVSVDPDLITSDNLVVHQTVNEGETLHFVNSGTEDTSSLAGKKYAAIKALGSVAYELFVRGSGPPIQAFLPATAISSDGTPRLLLNLEDCDEKSNESGQAKRQRAADANKQARISAAMLSAGVPYPLCRFVVDLLGGECIDGLLLRSHSSIMSFSDILQDLEQMIANPEAFIHLSVKDQWRLAFGEKMRGRDKEQKMMLDAAARVTGINSNDALLEALALLTKQDKQQIVMVNGSAGSGKSRLVMETKKILENRGWLFLHCKFDRIVHSEPLSIIAGAFDEFLKQCIGTLRQPLIEKNLKAMMQLTDVSILAKHVPCLAKFLDGPLGDTSCIQANRDQVHHLFSKLMAVLSVSGQAVSLFCDDLQWADTASLDLFTALTNANEPELLSTDSLGEPIKPKVLFIGAYRDNEVNDNPQLVEMLNSLERNSTVQVTGIDVRGFDLDTMNGIVSRSLCLPRRRTKPLAEIILQKTDGIVIHIIEFIGRLTMERILCHSFVKGWEWDNETIEACPISDSVAELFTYKLKRLSAAVVLGLQICSIFGIAIEQRTISLLKGYDGADSVDIGAALQAAVEVGLVEEHGSSKVYKFAHDIIAQTVFDLIPRDERSKLLKKLVSVMIRNAEDVGEIDENVFVVVDLINRIPREEVTGPVQRVLYASMNEKAGKKALSVPDFCSAVKYSESGLALLDSSHWKSHHNLMLSIHETSVVALYSFTNGNQDLLMERINTVFEHASKLDEEIRTRLVWIKLLSTTSLQAAIDECHTLLERMGEPIDSSDVEVSHAASELLRLKESILEEGNNLSSQMTDVNKIMAMKVMTCLFNSYHHQRSYNLVIVSVRMVETSLKFGCCEDSYFALASSSANLVAILGDIDKGICWARMTLALVSKSRHNINAVMPAVITAAYGFALWLVEPIQSTQDQLHQGIRLAFDYGNIAFAMNNAKLYITRIFYCGKNIDSVLSELKVLARKSALHGQISVVKHSLVPINNILRKLRGLDEQVLAPVDVLVSNDELLQMLSTNNAAEVDVENLLLLEITVAFIFRDMDKAQQIADLIQEKMTKKPLVFNYIMVDFYVGLLACYSSRNENAQATNQMPEVEKICDKLKWLSSHSRWNFESKLNLLAAECRYANGEIGKAVVSYDSAINSAIDHKFDNELALACELAGYFYKEQGDERRAVAMFKQSRDAYIRWGAIGKAKTLPHGQVVQPMGLDSQGDQRL</sequence>
<feature type="domain" description="Orc1-like AAA ATPase" evidence="2">
    <location>
        <begin position="371"/>
        <end position="538"/>
    </location>
</feature>
<dbReference type="Pfam" id="PF13191">
    <property type="entry name" value="AAA_16"/>
    <property type="match status" value="1"/>
</dbReference>
<keyword evidence="4" id="KW-1185">Reference proteome</keyword>
<dbReference type="InterPro" id="IPR011990">
    <property type="entry name" value="TPR-like_helical_dom_sf"/>
</dbReference>
<dbReference type="InterPro" id="IPR053159">
    <property type="entry name" value="Hybrid_Histidine_Kinase"/>
</dbReference>
<dbReference type="SUPFAM" id="SSF48452">
    <property type="entry name" value="TPR-like"/>
    <property type="match status" value="1"/>
</dbReference>
<dbReference type="PANTHER" id="PTHR43642">
    <property type="entry name" value="HYBRID SIGNAL TRANSDUCTION HISTIDINE KINASE G"/>
    <property type="match status" value="1"/>
</dbReference>
<dbReference type="InterPro" id="IPR041664">
    <property type="entry name" value="AAA_16"/>
</dbReference>
<feature type="region of interest" description="Disordered" evidence="1">
    <location>
        <begin position="1"/>
        <end position="23"/>
    </location>
</feature>
<name>A0ABD3PBY2_9STRA</name>
<reference evidence="3 4" key="1">
    <citation type="submission" date="2024-10" db="EMBL/GenBank/DDBJ databases">
        <title>Updated reference genomes for cyclostephanoid diatoms.</title>
        <authorList>
            <person name="Roberts W.R."/>
            <person name="Alverson A.J."/>
        </authorList>
    </citation>
    <scope>NUCLEOTIDE SEQUENCE [LARGE SCALE GENOMIC DNA]</scope>
    <source>
        <strain evidence="3 4">AJA010-31</strain>
    </source>
</reference>
<evidence type="ECO:0000256" key="1">
    <source>
        <dbReference type="SAM" id="MobiDB-lite"/>
    </source>
</evidence>
<dbReference type="PANTHER" id="PTHR43642:SF1">
    <property type="entry name" value="HYBRID SIGNAL TRANSDUCTION HISTIDINE KINASE G"/>
    <property type="match status" value="1"/>
</dbReference>
<comment type="caution">
    <text evidence="3">The sequence shown here is derived from an EMBL/GenBank/DDBJ whole genome shotgun (WGS) entry which is preliminary data.</text>
</comment>
<gene>
    <name evidence="3" type="ORF">ACHAWO_007940</name>
</gene>
<evidence type="ECO:0000313" key="4">
    <source>
        <dbReference type="Proteomes" id="UP001530400"/>
    </source>
</evidence>